<feature type="repeat" description="WD" evidence="3">
    <location>
        <begin position="640"/>
        <end position="679"/>
    </location>
</feature>
<feature type="compositionally biased region" description="Basic and acidic residues" evidence="4">
    <location>
        <begin position="231"/>
        <end position="275"/>
    </location>
</feature>
<feature type="repeat" description="WD" evidence="3">
    <location>
        <begin position="480"/>
        <end position="519"/>
    </location>
</feature>
<dbReference type="InterPro" id="IPR019775">
    <property type="entry name" value="WD40_repeat_CS"/>
</dbReference>
<feature type="repeat" description="WD" evidence="3">
    <location>
        <begin position="600"/>
        <end position="639"/>
    </location>
</feature>
<sequence length="697" mass="78175">MHQSSSKIRTASSLEDPVPGPSNSAADFDLEVFDSGSSCSLEECCWRSENKLLEEEEERMSSSSSSSGHAHALPSTQPHPPIPPLHSRPDSGSCLSETDEEDGEGETRQDEADHPRDEEPVSDSSPIHDSEEDPSQGIPNEIQEEEEEDEDDVCECPSNKPRPNPCSSTSSLWTEEIVRDHDNFGTHENEDSLDAASNVSHCHNNSCNNHSASSTSTISTSLLLSSHKRKSGDIDSRPNRRFPSDRGEETESPVHKRPCVESIRRKLTLGDRSHDPPPNPSPTPPPENPPPSPKAMKDWLSTFGCWSHVERLHALDNLIETCDPTQVRHMMQVIEPQFQRDFISLLPKELALYVLSFLDPRDLLRAAQTCRYWRILAEDNLLWREKCREAGLKDVRDMMNKRRKLSSGFVHSACKTSYMRQHNIEMNWRIRPIRPPKVLKGHDDHVITCLQFSNNRIVSGSDDNTLKVWSATTGKCLRTLVGHTGGVWSSQMRDNIIVSGSTDRSLKVWNADAGTCVHTLYGHTSTVRCMHLHENQVVSGSRDSTLRIWDIETGECLHILAGHLAAVRCVQYDGRLVVSGAYDYMVKVWNPEREECLHTLSGHTNRVYSLQFDGIHVVSGSLDTSIRVWDVETGACKHALMGHQSLTSGMELRNNILVSGNADSTVKVWDITNGQCLQTLSGKDVLYSNFIHFYFYN</sequence>
<feature type="compositionally biased region" description="Acidic residues" evidence="4">
    <location>
        <begin position="142"/>
        <end position="154"/>
    </location>
</feature>
<dbReference type="CDD" id="cd00200">
    <property type="entry name" value="WD40"/>
    <property type="match status" value="1"/>
</dbReference>
<dbReference type="InterPro" id="IPR020472">
    <property type="entry name" value="WD40_PAC1"/>
</dbReference>
<feature type="compositionally biased region" description="Pro residues" evidence="4">
    <location>
        <begin position="276"/>
        <end position="293"/>
    </location>
</feature>
<dbReference type="SMART" id="SM00320">
    <property type="entry name" value="WD40"/>
    <property type="match status" value="6"/>
</dbReference>
<dbReference type="Pfam" id="PF00400">
    <property type="entry name" value="WD40"/>
    <property type="match status" value="6"/>
</dbReference>
<dbReference type="FunFam" id="1.20.1280.50:FF:000004">
    <property type="entry name" value="F-box/WD repeat-containing protein 7 isoform X1"/>
    <property type="match status" value="1"/>
</dbReference>
<dbReference type="PANTHER" id="PTHR19849">
    <property type="entry name" value="PHOSPHOLIPASE A-2-ACTIVATING PROTEIN"/>
    <property type="match status" value="1"/>
</dbReference>
<feature type="compositionally biased region" description="Polar residues" evidence="4">
    <location>
        <begin position="1"/>
        <end position="13"/>
    </location>
</feature>
<dbReference type="InterPro" id="IPR036322">
    <property type="entry name" value="WD40_repeat_dom_sf"/>
</dbReference>
<feature type="compositionally biased region" description="Basic and acidic residues" evidence="4">
    <location>
        <begin position="176"/>
        <end position="190"/>
    </location>
</feature>
<feature type="repeat" description="WD" evidence="3">
    <location>
        <begin position="560"/>
        <end position="599"/>
    </location>
</feature>
<protein>
    <recommendedName>
        <fullName evidence="5">F-box domain-containing protein</fullName>
    </recommendedName>
</protein>
<dbReference type="InterPro" id="IPR036047">
    <property type="entry name" value="F-box-like_dom_sf"/>
</dbReference>
<dbReference type="CDD" id="cd22133">
    <property type="entry name" value="F-box_FBXW7"/>
    <property type="match status" value="1"/>
</dbReference>
<feature type="region of interest" description="Disordered" evidence="4">
    <location>
        <begin position="53"/>
        <end position="201"/>
    </location>
</feature>
<evidence type="ECO:0000313" key="6">
    <source>
        <dbReference type="EMBL" id="CDW25025.1"/>
    </source>
</evidence>
<dbReference type="SMART" id="SM00256">
    <property type="entry name" value="FBOX"/>
    <property type="match status" value="1"/>
</dbReference>
<dbReference type="GO" id="GO:0043161">
    <property type="term" value="P:proteasome-mediated ubiquitin-dependent protein catabolic process"/>
    <property type="evidence" value="ECO:0007669"/>
    <property type="project" value="TreeGrafter"/>
</dbReference>
<dbReference type="GO" id="GO:0005634">
    <property type="term" value="C:nucleus"/>
    <property type="evidence" value="ECO:0007669"/>
    <property type="project" value="TreeGrafter"/>
</dbReference>
<dbReference type="EMBL" id="HACA01007664">
    <property type="protein sequence ID" value="CDW25025.1"/>
    <property type="molecule type" value="Transcribed_RNA"/>
</dbReference>
<dbReference type="PROSITE" id="PS50082">
    <property type="entry name" value="WD_REPEATS_2"/>
    <property type="match status" value="6"/>
</dbReference>
<dbReference type="OrthoDB" id="190105at2759"/>
<feature type="region of interest" description="Disordered" evidence="4">
    <location>
        <begin position="1"/>
        <end position="29"/>
    </location>
</feature>
<dbReference type="PANTHER" id="PTHR19849:SF1">
    <property type="entry name" value="F-BOX_WD REPEAT-CONTAINING PROTEIN 7"/>
    <property type="match status" value="1"/>
</dbReference>
<dbReference type="Pfam" id="PF12937">
    <property type="entry name" value="F-box-like"/>
    <property type="match status" value="1"/>
</dbReference>
<feature type="repeat" description="WD" evidence="3">
    <location>
        <begin position="520"/>
        <end position="559"/>
    </location>
</feature>
<feature type="region of interest" description="Disordered" evidence="4">
    <location>
        <begin position="226"/>
        <end position="294"/>
    </location>
</feature>
<keyword evidence="2" id="KW-0677">Repeat</keyword>
<evidence type="ECO:0000256" key="4">
    <source>
        <dbReference type="SAM" id="MobiDB-lite"/>
    </source>
</evidence>
<name>A0A0K2TGQ8_LEPSM</name>
<feature type="domain" description="F-box" evidence="5">
    <location>
        <begin position="340"/>
        <end position="386"/>
    </location>
</feature>
<dbReference type="PROSITE" id="PS50294">
    <property type="entry name" value="WD_REPEATS_REGION"/>
    <property type="match status" value="5"/>
</dbReference>
<feature type="repeat" description="WD" evidence="3">
    <location>
        <begin position="439"/>
        <end position="479"/>
    </location>
</feature>
<dbReference type="GO" id="GO:0010992">
    <property type="term" value="P:ubiquitin recycling"/>
    <property type="evidence" value="ECO:0007669"/>
    <property type="project" value="TreeGrafter"/>
</dbReference>
<dbReference type="AlphaFoldDB" id="A0A0K2TGQ8"/>
<dbReference type="InterPro" id="IPR015943">
    <property type="entry name" value="WD40/YVTN_repeat-like_dom_sf"/>
</dbReference>
<evidence type="ECO:0000256" key="2">
    <source>
        <dbReference type="ARBA" id="ARBA00022737"/>
    </source>
</evidence>
<evidence type="ECO:0000256" key="1">
    <source>
        <dbReference type="ARBA" id="ARBA00022574"/>
    </source>
</evidence>
<dbReference type="PROSITE" id="PS00678">
    <property type="entry name" value="WD_REPEATS_1"/>
    <property type="match status" value="3"/>
</dbReference>
<accession>A0A0K2TGQ8</accession>
<dbReference type="SUPFAM" id="SSF81383">
    <property type="entry name" value="F-box domain"/>
    <property type="match status" value="1"/>
</dbReference>
<dbReference type="Gene3D" id="2.130.10.10">
    <property type="entry name" value="YVTN repeat-like/Quinoprotein amine dehydrogenase"/>
    <property type="match status" value="1"/>
</dbReference>
<feature type="compositionally biased region" description="Basic and acidic residues" evidence="4">
    <location>
        <begin position="105"/>
        <end position="119"/>
    </location>
</feature>
<dbReference type="SUPFAM" id="SSF50978">
    <property type="entry name" value="WD40 repeat-like"/>
    <property type="match status" value="1"/>
</dbReference>
<dbReference type="InterPro" id="IPR001680">
    <property type="entry name" value="WD40_rpt"/>
</dbReference>
<evidence type="ECO:0000259" key="5">
    <source>
        <dbReference type="PROSITE" id="PS50181"/>
    </source>
</evidence>
<evidence type="ECO:0000256" key="3">
    <source>
        <dbReference type="PROSITE-ProRule" id="PRU00221"/>
    </source>
</evidence>
<dbReference type="PRINTS" id="PR00320">
    <property type="entry name" value="GPROTEINBRPT"/>
</dbReference>
<dbReference type="Gene3D" id="1.20.1280.50">
    <property type="match status" value="1"/>
</dbReference>
<organism evidence="6">
    <name type="scientific">Lepeophtheirus salmonis</name>
    <name type="common">Salmon louse</name>
    <name type="synonym">Caligus salmonis</name>
    <dbReference type="NCBI Taxonomy" id="72036"/>
    <lineage>
        <taxon>Eukaryota</taxon>
        <taxon>Metazoa</taxon>
        <taxon>Ecdysozoa</taxon>
        <taxon>Arthropoda</taxon>
        <taxon>Crustacea</taxon>
        <taxon>Multicrustacea</taxon>
        <taxon>Hexanauplia</taxon>
        <taxon>Copepoda</taxon>
        <taxon>Siphonostomatoida</taxon>
        <taxon>Caligidae</taxon>
        <taxon>Lepeophtheirus</taxon>
    </lineage>
</organism>
<feature type="compositionally biased region" description="Pro residues" evidence="4">
    <location>
        <begin position="77"/>
        <end position="86"/>
    </location>
</feature>
<keyword evidence="1 3" id="KW-0853">WD repeat</keyword>
<reference evidence="6" key="1">
    <citation type="submission" date="2014-05" db="EMBL/GenBank/DDBJ databases">
        <authorList>
            <person name="Chronopoulou M."/>
        </authorList>
    </citation>
    <scope>NUCLEOTIDE SEQUENCE</scope>
    <source>
        <tissue evidence="6">Whole organism</tissue>
    </source>
</reference>
<dbReference type="GO" id="GO:0005737">
    <property type="term" value="C:cytoplasm"/>
    <property type="evidence" value="ECO:0007669"/>
    <property type="project" value="TreeGrafter"/>
</dbReference>
<dbReference type="GO" id="GO:0043130">
    <property type="term" value="F:ubiquitin binding"/>
    <property type="evidence" value="ECO:0007669"/>
    <property type="project" value="TreeGrafter"/>
</dbReference>
<proteinExistence type="predicted"/>
<dbReference type="PROSITE" id="PS50181">
    <property type="entry name" value="FBOX"/>
    <property type="match status" value="1"/>
</dbReference>
<dbReference type="InterPro" id="IPR001810">
    <property type="entry name" value="F-box_dom"/>
</dbReference>